<comment type="subcellular location">
    <subcellularLocation>
        <location evidence="1">Membrane</location>
        <topology evidence="1">Multi-pass membrane protein</topology>
    </subcellularLocation>
</comment>
<dbReference type="PANTHER" id="PTHR30576">
    <property type="entry name" value="COLANIC BIOSYNTHESIS UDP-GLUCOSE LIPID CARRIER TRANSFERASE"/>
    <property type="match status" value="1"/>
</dbReference>
<comment type="similarity">
    <text evidence="2">Belongs to the bacterial sugar transferase family.</text>
</comment>
<dbReference type="GO" id="GO:0016780">
    <property type="term" value="F:phosphotransferase activity, for other substituted phosphate groups"/>
    <property type="evidence" value="ECO:0007669"/>
    <property type="project" value="TreeGrafter"/>
</dbReference>
<evidence type="ECO:0000256" key="7">
    <source>
        <dbReference type="SAM" id="Phobius"/>
    </source>
</evidence>
<proteinExistence type="inferred from homology"/>
<keyword evidence="5 7" id="KW-1133">Transmembrane helix</keyword>
<name>A0A2G9ZAA9_9BACT</name>
<reference evidence="9 10" key="1">
    <citation type="submission" date="2017-09" db="EMBL/GenBank/DDBJ databases">
        <title>Depth-based differentiation of microbial function through sediment-hosted aquifers and enrichment of novel symbionts in the deep terrestrial subsurface.</title>
        <authorList>
            <person name="Probst A.J."/>
            <person name="Ladd B."/>
            <person name="Jarett J.K."/>
            <person name="Geller-Mcgrath D.E."/>
            <person name="Sieber C.M."/>
            <person name="Emerson J.B."/>
            <person name="Anantharaman K."/>
            <person name="Thomas B.C."/>
            <person name="Malmstrom R."/>
            <person name="Stieglmeier M."/>
            <person name="Klingl A."/>
            <person name="Woyke T."/>
            <person name="Ryan C.M."/>
            <person name="Banfield J.F."/>
        </authorList>
    </citation>
    <scope>NUCLEOTIDE SEQUENCE [LARGE SCALE GENOMIC DNA]</scope>
    <source>
        <strain evidence="9">CG23_combo_of_CG06-09_8_20_14_all_54_14</strain>
    </source>
</reference>
<keyword evidence="3" id="KW-0808">Transferase</keyword>
<keyword evidence="6 7" id="KW-0472">Membrane</keyword>
<feature type="transmembrane region" description="Helical" evidence="7">
    <location>
        <begin position="79"/>
        <end position="99"/>
    </location>
</feature>
<feature type="transmembrane region" description="Helical" evidence="7">
    <location>
        <begin position="38"/>
        <end position="58"/>
    </location>
</feature>
<evidence type="ECO:0000313" key="9">
    <source>
        <dbReference type="EMBL" id="PIP30105.1"/>
    </source>
</evidence>
<keyword evidence="4 7" id="KW-0812">Transmembrane</keyword>
<organism evidence="9 10">
    <name type="scientific">Candidatus Jorgensenbacteria bacterium CG23_combo_of_CG06-09_8_20_14_all_54_14</name>
    <dbReference type="NCBI Taxonomy" id="1974595"/>
    <lineage>
        <taxon>Bacteria</taxon>
        <taxon>Candidatus Joergenseniibacteriota</taxon>
    </lineage>
</organism>
<evidence type="ECO:0000256" key="5">
    <source>
        <dbReference type="ARBA" id="ARBA00022989"/>
    </source>
</evidence>
<evidence type="ECO:0000313" key="10">
    <source>
        <dbReference type="Proteomes" id="UP000228812"/>
    </source>
</evidence>
<evidence type="ECO:0000256" key="6">
    <source>
        <dbReference type="ARBA" id="ARBA00023136"/>
    </source>
</evidence>
<evidence type="ECO:0000256" key="2">
    <source>
        <dbReference type="ARBA" id="ARBA00006464"/>
    </source>
</evidence>
<dbReference type="EMBL" id="PCRZ01000010">
    <property type="protein sequence ID" value="PIP30105.1"/>
    <property type="molecule type" value="Genomic_DNA"/>
</dbReference>
<dbReference type="InterPro" id="IPR003362">
    <property type="entry name" value="Bact_transf"/>
</dbReference>
<sequence>MSPLKKVALFLGDVLLLYAALAATLFIRYGAGELSASFAVHVIPFSAIFIAWAFIFYLSDLYHLKSFSNPATLARNLSLAIAIATGFSVVFFYLFSGFFELTPKTNLLIFAAAFFAFDYGWRLGLFHVFTSGAAGVIVVGNSPRIAEIGKCLDTYPHTGYRIAAVFSDAAALDFDTLTRTIREKQAALLVVQSNLSEKSRVLHLTYRALPLGIAVINFADFYEMIFEKAPLEDLGEQWFIENVSTRRPFYDRAKRLLDVVLGTILAIILSPFMLIALLLIRFTSRGPVIFPQERVGKNGKLFTLYKFRTMRHNAGETSWEFWTEAHDSRITPIGKFLRFTHMDEFPQLWNIIRGDISFTGPRPEREELATKYQKFPYYEMRHVVKPGLTGWAQINYQPSASLEEAYEKLKYDLYYVKNRSLFLDLLIIIKTIRHLFVSFTA</sequence>
<dbReference type="PANTHER" id="PTHR30576:SF0">
    <property type="entry name" value="UNDECAPRENYL-PHOSPHATE N-ACETYLGALACTOSAMINYL 1-PHOSPHATE TRANSFERASE-RELATED"/>
    <property type="match status" value="1"/>
</dbReference>
<feature type="transmembrane region" description="Helical" evidence="7">
    <location>
        <begin position="119"/>
        <end position="140"/>
    </location>
</feature>
<accession>A0A2G9ZAA9</accession>
<dbReference type="Pfam" id="PF02397">
    <property type="entry name" value="Bac_transf"/>
    <property type="match status" value="1"/>
</dbReference>
<dbReference type="NCBIfam" id="TIGR03025">
    <property type="entry name" value="EPS_sugtrans"/>
    <property type="match status" value="1"/>
</dbReference>
<dbReference type="GO" id="GO:0016020">
    <property type="term" value="C:membrane"/>
    <property type="evidence" value="ECO:0007669"/>
    <property type="project" value="UniProtKB-SubCell"/>
</dbReference>
<evidence type="ECO:0000259" key="8">
    <source>
        <dbReference type="Pfam" id="PF02397"/>
    </source>
</evidence>
<protein>
    <recommendedName>
        <fullName evidence="8">Bacterial sugar transferase domain-containing protein</fullName>
    </recommendedName>
</protein>
<dbReference type="Proteomes" id="UP000228812">
    <property type="component" value="Unassembled WGS sequence"/>
</dbReference>
<dbReference type="AlphaFoldDB" id="A0A2G9ZAA9"/>
<feature type="domain" description="Bacterial sugar transferase" evidence="8">
    <location>
        <begin position="254"/>
        <end position="436"/>
    </location>
</feature>
<comment type="caution">
    <text evidence="9">The sequence shown here is derived from an EMBL/GenBank/DDBJ whole genome shotgun (WGS) entry which is preliminary data.</text>
</comment>
<feature type="transmembrane region" description="Helical" evidence="7">
    <location>
        <begin position="256"/>
        <end position="280"/>
    </location>
</feature>
<evidence type="ECO:0000256" key="4">
    <source>
        <dbReference type="ARBA" id="ARBA00022692"/>
    </source>
</evidence>
<gene>
    <name evidence="9" type="ORF">COX26_00440</name>
</gene>
<evidence type="ECO:0000256" key="1">
    <source>
        <dbReference type="ARBA" id="ARBA00004141"/>
    </source>
</evidence>
<dbReference type="InterPro" id="IPR017475">
    <property type="entry name" value="EPS_sugar_tfrase"/>
</dbReference>
<evidence type="ECO:0000256" key="3">
    <source>
        <dbReference type="ARBA" id="ARBA00022679"/>
    </source>
</evidence>